<protein>
    <submittedName>
        <fullName evidence="1">Uncharacterized protein</fullName>
    </submittedName>
</protein>
<reference evidence="1 2" key="1">
    <citation type="journal article" date="2020" name="ISME J.">
        <title>New virus isolates from Italian hydrothermal environments underscore the biogeographic pattern in archaeal virus communities.</title>
        <authorList>
            <person name="Baquero D.P."/>
            <person name="Contursi P."/>
            <person name="Piochi M."/>
            <person name="Bartolucci S."/>
            <person name="Liu Y."/>
            <person name="Cvirkaite-Krupovic V."/>
            <person name="Prangishvili D."/>
            <person name="Krupovic M."/>
        </authorList>
    </citation>
    <scope>NUCLEOTIDE SEQUENCE [LARGE SCALE GENOMIC DNA]</scope>
    <source>
        <strain evidence="1">201</strain>
    </source>
</reference>
<dbReference type="EMBL" id="MN876843">
    <property type="protein sequence ID" value="QJF12365.1"/>
    <property type="molecule type" value="Genomic_DNA"/>
</dbReference>
<proteinExistence type="predicted"/>
<keyword evidence="2" id="KW-1185">Reference proteome</keyword>
<evidence type="ECO:0000313" key="1">
    <source>
        <dbReference type="EMBL" id="QJF12365.1"/>
    </source>
</evidence>
<organism evidence="1 2">
    <name type="scientific">Metallosphaera rod-shaped virus 1</name>
    <dbReference type="NCBI Taxonomy" id="2730618"/>
    <lineage>
        <taxon>Viruses</taxon>
        <taxon>Adnaviria</taxon>
        <taxon>Zilligvirae</taxon>
        <taxon>Taleaviricota</taxon>
        <taxon>Tokiviricetes</taxon>
        <taxon>Ligamenvirales</taxon>
        <taxon>Rudiviridae</taxon>
        <taxon>Hoswirudivirus</taxon>
        <taxon>Hoswirudivirus metallosphaerae</taxon>
    </lineage>
</organism>
<evidence type="ECO:0000313" key="2">
    <source>
        <dbReference type="Proteomes" id="UP000501823"/>
    </source>
</evidence>
<accession>A0A6M3VZ66</accession>
<gene>
    <name evidence="1" type="ORF">MRV1_gp19</name>
</gene>
<sequence>MQILHRCGMTKRRGSRSIAQMKYHLYRKIFNQNVYPAFKAMLSAGIESTLPSSLENVKPPPYMNVDYGVAFAQIVLNFLNAINNFSASVLNNFIPNSPQSFTFNLATLSTSSALDVINSFTSLYDQYVKNCSTLYQIAVFDETQFDASVYAPAPGVIFNNLACEKLKSYFANPPTTVTVTTFENLGVAVTQNPEVDNYLYSLVKNTGVFDALSKLAQQKNETPQQYFNSLPDLAKYLLAFLPLLNNIIDSGIALDVSWFDRSAFSEEENNYQLLADNIKIQNFSQALGVILDLTPLDFNVLMPDFPEVRHEVPNDVSGEATNGDQNLNDIQLSAILATDRAVISVFGQIFGMHLQELGPGATNISNSQYAETYISNYELYERIQKIVNKKYNNIWYAKMVASAILEVARYTYQGNLSYNAGERTLPYDQFLQYWRQKWKFYGLSDEDLQFAQQLGEQLQGLGKIQTQRKLELKKVYLQNYKPIFYNKGFKNIANR</sequence>
<dbReference type="Proteomes" id="UP000501823">
    <property type="component" value="Segment"/>
</dbReference>
<name>A0A6M3VZ66_9VIRU</name>